<evidence type="ECO:0000313" key="2">
    <source>
        <dbReference type="EMBL" id="MBB6626727.1"/>
    </source>
</evidence>
<organism evidence="2 3">
    <name type="scientific">Nocardioides luti</name>
    <dbReference type="NCBI Taxonomy" id="2761101"/>
    <lineage>
        <taxon>Bacteria</taxon>
        <taxon>Bacillati</taxon>
        <taxon>Actinomycetota</taxon>
        <taxon>Actinomycetes</taxon>
        <taxon>Propionibacteriales</taxon>
        <taxon>Nocardioidaceae</taxon>
        <taxon>Nocardioides</taxon>
    </lineage>
</organism>
<dbReference type="InterPro" id="IPR000182">
    <property type="entry name" value="GNAT_dom"/>
</dbReference>
<comment type="caution">
    <text evidence="2">The sequence shown here is derived from an EMBL/GenBank/DDBJ whole genome shotgun (WGS) entry which is preliminary data.</text>
</comment>
<evidence type="ECO:0000259" key="1">
    <source>
        <dbReference type="PROSITE" id="PS51186"/>
    </source>
</evidence>
<reference evidence="2 3" key="1">
    <citation type="submission" date="2020-08" db="EMBL/GenBank/DDBJ databases">
        <authorList>
            <person name="Seo M.-J."/>
        </authorList>
    </citation>
    <scope>NUCLEOTIDE SEQUENCE [LARGE SCALE GENOMIC DNA]</scope>
    <source>
        <strain evidence="2 3">KIGAM211</strain>
    </source>
</reference>
<keyword evidence="3" id="KW-1185">Reference proteome</keyword>
<evidence type="ECO:0000313" key="3">
    <source>
        <dbReference type="Proteomes" id="UP000523955"/>
    </source>
</evidence>
<dbReference type="Proteomes" id="UP000523955">
    <property type="component" value="Unassembled WGS sequence"/>
</dbReference>
<dbReference type="AlphaFoldDB" id="A0A7X0VA79"/>
<dbReference type="EMBL" id="JACKXE010000001">
    <property type="protein sequence ID" value="MBB6626727.1"/>
    <property type="molecule type" value="Genomic_DNA"/>
</dbReference>
<dbReference type="Gene3D" id="3.40.630.30">
    <property type="match status" value="1"/>
</dbReference>
<protein>
    <submittedName>
        <fullName evidence="2">GNAT family N-acetyltransferase</fullName>
    </submittedName>
</protein>
<gene>
    <name evidence="2" type="ORF">H5V45_05255</name>
</gene>
<keyword evidence="2" id="KW-0808">Transferase</keyword>
<dbReference type="Pfam" id="PF08445">
    <property type="entry name" value="FR47"/>
    <property type="match status" value="1"/>
</dbReference>
<dbReference type="RefSeq" id="WP_185251965.1">
    <property type="nucleotide sequence ID" value="NZ_JACKXE010000001.1"/>
</dbReference>
<proteinExistence type="predicted"/>
<dbReference type="PROSITE" id="PS51186">
    <property type="entry name" value="GNAT"/>
    <property type="match status" value="1"/>
</dbReference>
<accession>A0A7X0VA79</accession>
<feature type="domain" description="N-acetyltransferase" evidence="1">
    <location>
        <begin position="158"/>
        <end position="302"/>
    </location>
</feature>
<dbReference type="GO" id="GO:0016747">
    <property type="term" value="F:acyltransferase activity, transferring groups other than amino-acyl groups"/>
    <property type="evidence" value="ECO:0007669"/>
    <property type="project" value="InterPro"/>
</dbReference>
<sequence>MDDTTATPYDVWFTEDPAAFLAVAQDRLALDPVLTTVVSSVTHRIERQRTAGAARPAHPQWWAVVRDGDGEVVGAAMRTAPFVPHPLFVLPMPDGAARALAGALHGRGEEVPGVNGALPAARVLADEVARLSGGSASVWEHTRLHELGELVAPAPVPGRARLASPADAELCLAWFRAFGDAAAEQAAREHSGHADEHHTLEDMHERIAEQRIVLWEVDGTVVHLTGFNLPSFGVCRIGPVFTPTEHRGHGYASATVAEVSRRLREAGDRVCLFTDQANPTSNKIYAAIGFRPVADLANLRVD</sequence>
<name>A0A7X0VA79_9ACTN</name>
<dbReference type="InterPro" id="IPR016181">
    <property type="entry name" value="Acyl_CoA_acyltransferase"/>
</dbReference>
<dbReference type="SUPFAM" id="SSF55729">
    <property type="entry name" value="Acyl-CoA N-acyltransferases (Nat)"/>
    <property type="match status" value="1"/>
</dbReference>
<dbReference type="InterPro" id="IPR013653">
    <property type="entry name" value="GCN5-like_dom"/>
</dbReference>